<organism evidence="1 2">
    <name type="scientific">Anaerostipes hadrus</name>
    <dbReference type="NCBI Taxonomy" id="649756"/>
    <lineage>
        <taxon>Bacteria</taxon>
        <taxon>Bacillati</taxon>
        <taxon>Bacillota</taxon>
        <taxon>Clostridia</taxon>
        <taxon>Lachnospirales</taxon>
        <taxon>Lachnospiraceae</taxon>
        <taxon>Anaerostipes</taxon>
    </lineage>
</organism>
<dbReference type="EMBL" id="CYXT01000024">
    <property type="protein sequence ID" value="CUN11842.1"/>
    <property type="molecule type" value="Genomic_DNA"/>
</dbReference>
<evidence type="ECO:0000313" key="2">
    <source>
        <dbReference type="Proteomes" id="UP000095598"/>
    </source>
</evidence>
<gene>
    <name evidence="1" type="ORF">ERS852425_02739</name>
</gene>
<protein>
    <submittedName>
        <fullName evidence="1">Uncharacterized protein</fullName>
    </submittedName>
</protein>
<accession>A0A174H8S5</accession>
<name>A0A174H8S5_ANAHA</name>
<evidence type="ECO:0000313" key="1">
    <source>
        <dbReference type="EMBL" id="CUN11842.1"/>
    </source>
</evidence>
<dbReference type="Proteomes" id="UP000095598">
    <property type="component" value="Unassembled WGS sequence"/>
</dbReference>
<proteinExistence type="predicted"/>
<dbReference type="AlphaFoldDB" id="A0A174H8S5"/>
<dbReference type="RefSeq" id="WP_022091784.1">
    <property type="nucleotide sequence ID" value="NZ_CP143954.1"/>
</dbReference>
<reference evidence="1 2" key="1">
    <citation type="submission" date="2015-09" db="EMBL/GenBank/DDBJ databases">
        <authorList>
            <consortium name="Pathogen Informatics"/>
        </authorList>
    </citation>
    <scope>NUCLEOTIDE SEQUENCE [LARGE SCALE GENOMIC DNA]</scope>
    <source>
        <strain evidence="1 2">2789STDY5608868</strain>
    </source>
</reference>
<dbReference type="Gene3D" id="2.60.120.380">
    <property type="match status" value="1"/>
</dbReference>
<sequence>MKKMKSRLFRILMAAVISAAMLCPQVKVSAADGLVSKAATSYFPSKTVMKKTARKTEPEEWNQKEIKAYKFGTLEDALYYALTGGIKYYDQNYFKNPDLIKLTPVESGALGLAVVGDNKQEAILYDSNKKMIKKLPLSYVKAQVNAGETYYIEFPKNCKEGLITAYVLQNECGGLAKNDLNMQKGEEKETYHTFKMTKRGFAGFVVASMVEDGGNTSYKVQKNEKGKWITIGRTKSFKPTNEDETQIAVGYGLSKGNYRLVLKAPKEQLNTMLYTTKNYAKKKVAYKKSKAKNLNATEMYTMNEKAARWYKVSVKSSKKQSKLKILTVADQGGFKFTIYERGKKKPVKTVKTSAKHLEKTVKLPKKKGMYYVKVSKRTKKTNGYYEIKK</sequence>